<evidence type="ECO:0000313" key="2">
    <source>
        <dbReference type="Proteomes" id="UP000034826"/>
    </source>
</evidence>
<reference evidence="1 2" key="1">
    <citation type="journal article" date="2015" name="Nature">
        <title>rRNA introns, odd ribosomes, and small enigmatic genomes across a large radiation of phyla.</title>
        <authorList>
            <person name="Brown C.T."/>
            <person name="Hug L.A."/>
            <person name="Thomas B.C."/>
            <person name="Sharon I."/>
            <person name="Castelle C.J."/>
            <person name="Singh A."/>
            <person name="Wilkins M.J."/>
            <person name="Williams K.H."/>
            <person name="Banfield J.F."/>
        </authorList>
    </citation>
    <scope>NUCLEOTIDE SEQUENCE [LARGE SCALE GENOMIC DNA]</scope>
</reference>
<dbReference type="AlphaFoldDB" id="A0A0G1J7B5"/>
<protein>
    <recommendedName>
        <fullName evidence="3">Polymerase nucleotidyl transferase domain-containing protein</fullName>
    </recommendedName>
</protein>
<gene>
    <name evidence="1" type="ORF">UW60_C0010G0001</name>
</gene>
<organism evidence="1 2">
    <name type="scientific">Candidatus Woesebacteria bacterium GW2011_GWA2_44_33</name>
    <dbReference type="NCBI Taxonomy" id="1618564"/>
    <lineage>
        <taxon>Bacteria</taxon>
        <taxon>Candidatus Woeseibacteriota</taxon>
    </lineage>
</organism>
<comment type="caution">
    <text evidence="1">The sequence shown here is derived from an EMBL/GenBank/DDBJ whole genome shotgun (WGS) entry which is preliminary data.</text>
</comment>
<accession>A0A0G1J7B5</accession>
<feature type="non-terminal residue" evidence="1">
    <location>
        <position position="1"/>
    </location>
</feature>
<dbReference type="Proteomes" id="UP000034826">
    <property type="component" value="Unassembled WGS sequence"/>
</dbReference>
<proteinExistence type="predicted"/>
<evidence type="ECO:0008006" key="3">
    <source>
        <dbReference type="Google" id="ProtNLM"/>
    </source>
</evidence>
<sequence length="222" mass="25813">CRHDIPPPFCVFKLNLLMGYFTEGGAFRFRTKASMSESEILHNQAENLLKESKLIEKLSIFGKVKISGSFSYNLMTQPDIDIYVANINVKETFKDILMSIVDDEIFKFGVFQNLLKKTKPNLPYGFYIGLNKKFDDVKFNVDVWVVNDLDEIYNKYPKKEVALINYLESENVTKQEREVILRLKKYKQDMNLPLKSFQIYDAVINHKISTTDDLDKLILANS</sequence>
<dbReference type="EMBL" id="LCIY01000010">
    <property type="protein sequence ID" value="KKT67238.1"/>
    <property type="molecule type" value="Genomic_DNA"/>
</dbReference>
<evidence type="ECO:0000313" key="1">
    <source>
        <dbReference type="EMBL" id="KKT67238.1"/>
    </source>
</evidence>
<name>A0A0G1J7B5_9BACT</name>